<reference evidence="1" key="1">
    <citation type="submission" date="2019-11" db="EMBL/GenBank/DDBJ databases">
        <title>Nori genome reveals adaptations in red seaweeds to the harsh intertidal environment.</title>
        <authorList>
            <person name="Wang D."/>
            <person name="Mao Y."/>
        </authorList>
    </citation>
    <scope>NUCLEOTIDE SEQUENCE</scope>
    <source>
        <tissue evidence="1">Gametophyte</tissue>
    </source>
</reference>
<comment type="caution">
    <text evidence="1">The sequence shown here is derived from an EMBL/GenBank/DDBJ whole genome shotgun (WGS) entry which is preliminary data.</text>
</comment>
<dbReference type="Proteomes" id="UP000798662">
    <property type="component" value="Chromosome 1"/>
</dbReference>
<evidence type="ECO:0000313" key="2">
    <source>
        <dbReference type="Proteomes" id="UP000798662"/>
    </source>
</evidence>
<name>A0ACC3BVY8_PYRYE</name>
<keyword evidence="2" id="KW-1185">Reference proteome</keyword>
<sequence length="75" mass="8248">MRRSCALAPRPLPPLKVLSSCNDARSKVQHVTWTIHLAATADELWPPPPPPSPPTSTHATAVTADIYPRHRLPRP</sequence>
<protein>
    <submittedName>
        <fullName evidence="1">Uncharacterized protein</fullName>
    </submittedName>
</protein>
<accession>A0ACC3BVY8</accession>
<dbReference type="EMBL" id="CM020618">
    <property type="protein sequence ID" value="KAK1862080.1"/>
    <property type="molecule type" value="Genomic_DNA"/>
</dbReference>
<organism evidence="1 2">
    <name type="scientific">Pyropia yezoensis</name>
    <name type="common">Susabi-nori</name>
    <name type="synonym">Porphyra yezoensis</name>
    <dbReference type="NCBI Taxonomy" id="2788"/>
    <lineage>
        <taxon>Eukaryota</taxon>
        <taxon>Rhodophyta</taxon>
        <taxon>Bangiophyceae</taxon>
        <taxon>Bangiales</taxon>
        <taxon>Bangiaceae</taxon>
        <taxon>Pyropia</taxon>
    </lineage>
</organism>
<proteinExistence type="predicted"/>
<evidence type="ECO:0000313" key="1">
    <source>
        <dbReference type="EMBL" id="KAK1862080.1"/>
    </source>
</evidence>
<gene>
    <name evidence="1" type="ORF">I4F81_004656</name>
</gene>